<dbReference type="AlphaFoldDB" id="A0AAW1D579"/>
<dbReference type="PROSITE" id="PS50137">
    <property type="entry name" value="DS_RBD"/>
    <property type="match status" value="1"/>
</dbReference>
<dbReference type="SUPFAM" id="SSF54768">
    <property type="entry name" value="dsRNA-binding domain-like"/>
    <property type="match status" value="1"/>
</dbReference>
<dbReference type="Proteomes" id="UP001461498">
    <property type="component" value="Unassembled WGS sequence"/>
</dbReference>
<gene>
    <name evidence="3" type="ORF">O3M35_010225</name>
</gene>
<evidence type="ECO:0000256" key="1">
    <source>
        <dbReference type="PROSITE-ProRule" id="PRU00266"/>
    </source>
</evidence>
<dbReference type="SMART" id="SM00358">
    <property type="entry name" value="DSRM"/>
    <property type="match status" value="1"/>
</dbReference>
<evidence type="ECO:0000259" key="2">
    <source>
        <dbReference type="PROSITE" id="PS50137"/>
    </source>
</evidence>
<dbReference type="Pfam" id="PF00035">
    <property type="entry name" value="dsrm"/>
    <property type="match status" value="1"/>
</dbReference>
<protein>
    <recommendedName>
        <fullName evidence="2">DRBM domain-containing protein</fullName>
    </recommendedName>
</protein>
<dbReference type="GO" id="GO:0003723">
    <property type="term" value="F:RNA binding"/>
    <property type="evidence" value="ECO:0007669"/>
    <property type="project" value="UniProtKB-UniRule"/>
</dbReference>
<organism evidence="3 4">
    <name type="scientific">Rhynocoris fuscipes</name>
    <dbReference type="NCBI Taxonomy" id="488301"/>
    <lineage>
        <taxon>Eukaryota</taxon>
        <taxon>Metazoa</taxon>
        <taxon>Ecdysozoa</taxon>
        <taxon>Arthropoda</taxon>
        <taxon>Hexapoda</taxon>
        <taxon>Insecta</taxon>
        <taxon>Pterygota</taxon>
        <taxon>Neoptera</taxon>
        <taxon>Paraneoptera</taxon>
        <taxon>Hemiptera</taxon>
        <taxon>Heteroptera</taxon>
        <taxon>Panheteroptera</taxon>
        <taxon>Cimicomorpha</taxon>
        <taxon>Reduviidae</taxon>
        <taxon>Harpactorinae</taxon>
        <taxon>Harpactorini</taxon>
        <taxon>Rhynocoris</taxon>
    </lineage>
</organism>
<proteinExistence type="predicted"/>
<evidence type="ECO:0000313" key="4">
    <source>
        <dbReference type="Proteomes" id="UP001461498"/>
    </source>
</evidence>
<feature type="domain" description="DRBM" evidence="2">
    <location>
        <begin position="234"/>
        <end position="286"/>
    </location>
</feature>
<evidence type="ECO:0000313" key="3">
    <source>
        <dbReference type="EMBL" id="KAK9503724.1"/>
    </source>
</evidence>
<dbReference type="EMBL" id="JAPXFL010000007">
    <property type="protein sequence ID" value="KAK9503724.1"/>
    <property type="molecule type" value="Genomic_DNA"/>
</dbReference>
<accession>A0AAW1D579</accession>
<dbReference type="GO" id="GO:0010468">
    <property type="term" value="P:regulation of gene expression"/>
    <property type="evidence" value="ECO:0007669"/>
    <property type="project" value="UniProtKB-ARBA"/>
</dbReference>
<dbReference type="InterPro" id="IPR014720">
    <property type="entry name" value="dsRBD_dom"/>
</dbReference>
<comment type="caution">
    <text evidence="3">The sequence shown here is derived from an EMBL/GenBank/DDBJ whole genome shotgun (WGS) entry which is preliminary data.</text>
</comment>
<keyword evidence="4" id="KW-1185">Reference proteome</keyword>
<reference evidence="3 4" key="1">
    <citation type="submission" date="2022-12" db="EMBL/GenBank/DDBJ databases">
        <title>Chromosome-level genome assembly of true bugs.</title>
        <authorList>
            <person name="Ma L."/>
            <person name="Li H."/>
        </authorList>
    </citation>
    <scope>NUCLEOTIDE SEQUENCE [LARGE SCALE GENOMIC DNA]</scope>
    <source>
        <strain evidence="3">Lab_2022b</strain>
    </source>
</reference>
<sequence length="291" mass="34037">MSFSKQEEVQIISKKLLNPQNGQSFSKFERELSFENQYPCFTHQLHSYRSPYLSVLNINGRDYKLHRSIQKRKRNFYLKTVVQYPKSASNLLKEVYPELKIKVTKQLYGTQESYTSEINIDGYEFSVTDYTKEKTIESACEEVIKTIFFGKVFDEEDIEMDTSTAVLVYPDMKTKEENQSWSLLARYAIFKLFSEWNKPSVKEEFHPPKLSEVRSVLGIVNKKHPVQLLHEIRPNWRFIEERYGISSNSPFKASIMTDDKIFTGTGRSKKLARKDCAENVLKALGVNYLWG</sequence>
<dbReference type="Gene3D" id="3.30.160.20">
    <property type="match status" value="1"/>
</dbReference>
<name>A0AAW1D579_9HEMI</name>
<keyword evidence="1" id="KW-0694">RNA-binding</keyword>